<protein>
    <recommendedName>
        <fullName evidence="5">Immunoglobulin-binding protein 1</fullName>
    </recommendedName>
</protein>
<evidence type="ECO:0008006" key="5">
    <source>
        <dbReference type="Google" id="ProtNLM"/>
    </source>
</evidence>
<reference evidence="3 4" key="1">
    <citation type="submission" date="2024-04" db="EMBL/GenBank/DDBJ databases">
        <authorList>
            <consortium name="Genoscope - CEA"/>
            <person name="William W."/>
        </authorList>
    </citation>
    <scope>NUCLEOTIDE SEQUENCE [LARGE SCALE GENOMIC DNA]</scope>
</reference>
<dbReference type="GO" id="GO:0051721">
    <property type="term" value="F:protein phosphatase 2A binding"/>
    <property type="evidence" value="ECO:0007669"/>
    <property type="project" value="TreeGrafter"/>
</dbReference>
<keyword evidence="4" id="KW-1185">Reference proteome</keyword>
<dbReference type="FunFam" id="1.25.40.540:FF:000003">
    <property type="entry name" value="Immunoglobulin (CD79A)-binding protein 1"/>
    <property type="match status" value="1"/>
</dbReference>
<comment type="caution">
    <text evidence="3">The sequence shown here is derived from an EMBL/GenBank/DDBJ whole genome shotgun (WGS) entry which is preliminary data.</text>
</comment>
<dbReference type="Gene3D" id="1.25.40.540">
    <property type="entry name" value="TAP42-like family"/>
    <property type="match status" value="1"/>
</dbReference>
<evidence type="ECO:0000313" key="3">
    <source>
        <dbReference type="EMBL" id="CAL1536193.1"/>
    </source>
</evidence>
<accession>A0AAV2HQ10</accession>
<dbReference type="PANTHER" id="PTHR10933">
    <property type="entry name" value="IMMUNOGLOBULIN-BINDING PROTEIN 1"/>
    <property type="match status" value="1"/>
</dbReference>
<dbReference type="PANTHER" id="PTHR10933:SF9">
    <property type="entry name" value="IMMUNOGLOBULIN-BINDING PROTEIN 1"/>
    <property type="match status" value="1"/>
</dbReference>
<evidence type="ECO:0000256" key="1">
    <source>
        <dbReference type="ARBA" id="ARBA00034730"/>
    </source>
</evidence>
<evidence type="ECO:0000313" key="4">
    <source>
        <dbReference type="Proteomes" id="UP001497497"/>
    </source>
</evidence>
<dbReference type="Proteomes" id="UP001497497">
    <property type="component" value="Unassembled WGS sequence"/>
</dbReference>
<comment type="similarity">
    <text evidence="1">Belongs to the IGBP1/TAP42 family.</text>
</comment>
<name>A0AAV2HQ10_LYMST</name>
<dbReference type="InterPro" id="IPR007304">
    <property type="entry name" value="TAP46-like"/>
</dbReference>
<feature type="region of interest" description="Disordered" evidence="2">
    <location>
        <begin position="291"/>
        <end position="358"/>
    </location>
</feature>
<evidence type="ECO:0000256" key="2">
    <source>
        <dbReference type="SAM" id="MobiDB-lite"/>
    </source>
</evidence>
<dbReference type="AlphaFoldDB" id="A0AAV2HQ10"/>
<organism evidence="3 4">
    <name type="scientific">Lymnaea stagnalis</name>
    <name type="common">Great pond snail</name>
    <name type="synonym">Helix stagnalis</name>
    <dbReference type="NCBI Taxonomy" id="6523"/>
    <lineage>
        <taxon>Eukaryota</taxon>
        <taxon>Metazoa</taxon>
        <taxon>Spiralia</taxon>
        <taxon>Lophotrochozoa</taxon>
        <taxon>Mollusca</taxon>
        <taxon>Gastropoda</taxon>
        <taxon>Heterobranchia</taxon>
        <taxon>Euthyneura</taxon>
        <taxon>Panpulmonata</taxon>
        <taxon>Hygrophila</taxon>
        <taxon>Lymnaeoidea</taxon>
        <taxon>Lymnaeidae</taxon>
        <taxon>Lymnaea</taxon>
    </lineage>
</organism>
<gene>
    <name evidence="3" type="ORF">GSLYS_00010106001</name>
</gene>
<dbReference type="Pfam" id="PF04177">
    <property type="entry name" value="TAP42"/>
    <property type="match status" value="1"/>
</dbReference>
<sequence>MEKDHQSEADTSEVERTLPECFDLVFNLHQYLERTDESMASDKIQVKLREGVLTAEKAIAMVNSLQLFSRNEDVDEVSTNEIKYMMLSAFLGYFTGLNTHLSRKEAVKRSKFCYTDFLKLLKLYNVIDYDVTQTVEDEEDAETSVPSSYSRTRQDVNAMSAHRNNKIQRFKEKKMMEKRLGELKVLVEKEHVDDEIKREFYLTQLKHWANIAIDEIDNCNLELQMLQHKKEMTKGGITLQSSAATTSKKPFRPFILTKNELQKQVYGAGYPALPTMTVDEFYEEKLKEGTLSESVSKGHSMQDWAMNPEKDAIEREKEDAEKEDKLEREDPELLARARAMDEWKDDHRRGDGNRHNKG</sequence>
<dbReference type="InterPro" id="IPR038511">
    <property type="entry name" value="TAP42/TAP46-like_sf"/>
</dbReference>
<dbReference type="EMBL" id="CAXITT010000223">
    <property type="protein sequence ID" value="CAL1536193.1"/>
    <property type="molecule type" value="Genomic_DNA"/>
</dbReference>
<proteinExistence type="inferred from homology"/>
<dbReference type="GO" id="GO:0035303">
    <property type="term" value="P:regulation of dephosphorylation"/>
    <property type="evidence" value="ECO:0007669"/>
    <property type="project" value="TreeGrafter"/>
</dbReference>
<dbReference type="GO" id="GO:0009966">
    <property type="term" value="P:regulation of signal transduction"/>
    <property type="evidence" value="ECO:0007669"/>
    <property type="project" value="InterPro"/>
</dbReference>
<feature type="compositionally biased region" description="Basic and acidic residues" evidence="2">
    <location>
        <begin position="308"/>
        <end position="358"/>
    </location>
</feature>
<dbReference type="GO" id="GO:0005829">
    <property type="term" value="C:cytosol"/>
    <property type="evidence" value="ECO:0007669"/>
    <property type="project" value="TreeGrafter"/>
</dbReference>